<gene>
    <name evidence="1" type="ORF">DCK97_19260</name>
</gene>
<dbReference type="EMBL" id="DMAI01000315">
    <property type="protein sequence ID" value="HAE49559.1"/>
    <property type="molecule type" value="Genomic_DNA"/>
</dbReference>
<comment type="caution">
    <text evidence="1">The sequence shown here is derived from an EMBL/GenBank/DDBJ whole genome shotgun (WGS) entry which is preliminary data.</text>
</comment>
<protein>
    <submittedName>
        <fullName evidence="1">Uncharacterized protein</fullName>
    </submittedName>
</protein>
<evidence type="ECO:0000313" key="1">
    <source>
        <dbReference type="EMBL" id="HAE49559.1"/>
    </source>
</evidence>
<dbReference type="Proteomes" id="UP000257706">
    <property type="component" value="Unassembled WGS sequence"/>
</dbReference>
<proteinExistence type="predicted"/>
<accession>A0A3B9IQR6</accession>
<name>A0A3B9IQR6_9PROT</name>
<dbReference type="AlphaFoldDB" id="A0A3B9IQR6"/>
<evidence type="ECO:0000313" key="2">
    <source>
        <dbReference type="Proteomes" id="UP000257706"/>
    </source>
</evidence>
<organism evidence="1 2">
    <name type="scientific">Tistrella mobilis</name>
    <dbReference type="NCBI Taxonomy" id="171437"/>
    <lineage>
        <taxon>Bacteria</taxon>
        <taxon>Pseudomonadati</taxon>
        <taxon>Pseudomonadota</taxon>
        <taxon>Alphaproteobacteria</taxon>
        <taxon>Geminicoccales</taxon>
        <taxon>Geminicoccaceae</taxon>
        <taxon>Tistrella</taxon>
    </lineage>
</organism>
<dbReference type="RefSeq" id="WP_296716442.1">
    <property type="nucleotide sequence ID" value="NZ_CP121017.1"/>
</dbReference>
<reference evidence="1 2" key="1">
    <citation type="journal article" date="2018" name="Nat. Biotechnol.">
        <title>A standardized bacterial taxonomy based on genome phylogeny substantially revises the tree of life.</title>
        <authorList>
            <person name="Parks D.H."/>
            <person name="Chuvochina M."/>
            <person name="Waite D.W."/>
            <person name="Rinke C."/>
            <person name="Skarshewski A."/>
            <person name="Chaumeil P.A."/>
            <person name="Hugenholtz P."/>
        </authorList>
    </citation>
    <scope>NUCLEOTIDE SEQUENCE [LARGE SCALE GENOMIC DNA]</scope>
    <source>
        <strain evidence="1">UBA8739</strain>
    </source>
</reference>
<sequence length="76" mass="8901">MAQDIAPPALIVPAEYPELRLLAWNRDPARPLPEAEVFALYEANWRHVDQDRLTPRERALIDRLTRRWGAGRMLVR</sequence>